<evidence type="ECO:0000256" key="1">
    <source>
        <dbReference type="SAM" id="MobiDB-lite"/>
    </source>
</evidence>
<organism evidence="2 3">
    <name type="scientific">Agrobacterium vitis</name>
    <name type="common">Rhizobium vitis</name>
    <dbReference type="NCBI Taxonomy" id="373"/>
    <lineage>
        <taxon>Bacteria</taxon>
        <taxon>Pseudomonadati</taxon>
        <taxon>Pseudomonadota</taxon>
        <taxon>Alphaproteobacteria</taxon>
        <taxon>Hyphomicrobiales</taxon>
        <taxon>Rhizobiaceae</taxon>
        <taxon>Rhizobium/Agrobacterium group</taxon>
        <taxon>Agrobacterium</taxon>
    </lineage>
</organism>
<sequence>MSYFILYTRSFHPDRNFGLGGLGFHGDARGFSSSKKATSRISHQVRIDLKSAQFMDAIARSDRSSNAVIPKVLEGRPERAASMMTRDEMADRGVHIPETRLEQMGDKLPEMANDYSQPRKKPRSNVSGQITPYREDGDQSVNGRLSYAGKNFAFYGADTDFGHWALGGDISDGGSDTNGGSVKVWERWGGAVPDLDVTHEFSLRINRTAKTIHISSAISGDGFPNCESFLIDSADNVLLLGTHIRIGTAATQLPGGRALPMTRTLLSVDWIPGDLFGENVKVEIANDYTGNGSPQEIARSGTMTRSQWNAAHTERDASGDWIRSLEDHIPLPRQSLRGLGEQIRSAF</sequence>
<dbReference type="Proteomes" id="UP000175993">
    <property type="component" value="Unassembled WGS sequence"/>
</dbReference>
<reference evidence="2 3" key="1">
    <citation type="submission" date="2019-11" db="EMBL/GenBank/DDBJ databases">
        <title>Whole-genome sequencing of Allorhizobium vitis.</title>
        <authorList>
            <person name="Gan H.M."/>
            <person name="Savka M.A."/>
        </authorList>
    </citation>
    <scope>NUCLEOTIDE SEQUENCE [LARGE SCALE GENOMIC DNA]</scope>
    <source>
        <strain evidence="2 3">AB4</strain>
    </source>
</reference>
<name>A0ABD6GJ98_AGRVI</name>
<dbReference type="EMBL" id="MBEV02000022">
    <property type="protein sequence ID" value="MUP07974.1"/>
    <property type="molecule type" value="Genomic_DNA"/>
</dbReference>
<evidence type="ECO:0000313" key="2">
    <source>
        <dbReference type="EMBL" id="MUP07974.1"/>
    </source>
</evidence>
<feature type="region of interest" description="Disordered" evidence="1">
    <location>
        <begin position="110"/>
        <end position="138"/>
    </location>
</feature>
<protein>
    <submittedName>
        <fullName evidence="2">Uncharacterized protein</fullName>
    </submittedName>
</protein>
<gene>
    <name evidence="2" type="ORF">BBI04_024655</name>
</gene>
<proteinExistence type="predicted"/>
<comment type="caution">
    <text evidence="2">The sequence shown here is derived from an EMBL/GenBank/DDBJ whole genome shotgun (WGS) entry which is preliminary data.</text>
</comment>
<accession>A0ABD6GJ98</accession>
<dbReference type="AlphaFoldDB" id="A0ABD6GJ98"/>
<evidence type="ECO:0000313" key="3">
    <source>
        <dbReference type="Proteomes" id="UP000175993"/>
    </source>
</evidence>
<dbReference type="RefSeq" id="WP_139190224.1">
    <property type="nucleotide sequence ID" value="NZ_CP118259.1"/>
</dbReference>